<keyword evidence="1" id="KW-0472">Membrane</keyword>
<evidence type="ECO:0000313" key="3">
    <source>
        <dbReference type="Proteomes" id="UP000634136"/>
    </source>
</evidence>
<evidence type="ECO:0000256" key="1">
    <source>
        <dbReference type="SAM" id="Phobius"/>
    </source>
</evidence>
<keyword evidence="1" id="KW-0812">Transmembrane</keyword>
<dbReference type="AlphaFoldDB" id="A0A835CC43"/>
<dbReference type="OrthoDB" id="1063472at2759"/>
<sequence length="179" mass="19593">MNAASSSVSEDASQILKVPEDFIPISEILDADDDGEITETLLEDASSVNFLRSDVIPPVKITDGTGSCAVNCFGDTELDSSKFASVEADIAVKFLRKTQSEVLNSVSAAPQYRELIDEVINFVMKEHNMLPEERDRVAQVVSIKNQIVFLCFLLWIIGVSAVIFFTSDTHRSFSGALPT</sequence>
<evidence type="ECO:0000313" key="2">
    <source>
        <dbReference type="EMBL" id="KAF7837701.1"/>
    </source>
</evidence>
<reference evidence="2" key="1">
    <citation type="submission" date="2020-09" db="EMBL/GenBank/DDBJ databases">
        <title>Genome-Enabled Discovery of Anthraquinone Biosynthesis in Senna tora.</title>
        <authorList>
            <person name="Kang S.-H."/>
            <person name="Pandey R.P."/>
            <person name="Lee C.-M."/>
            <person name="Sim J.-S."/>
            <person name="Jeong J.-T."/>
            <person name="Choi B.-S."/>
            <person name="Jung M."/>
            <person name="Ginzburg D."/>
            <person name="Zhao K."/>
            <person name="Won S.Y."/>
            <person name="Oh T.-J."/>
            <person name="Yu Y."/>
            <person name="Kim N.-H."/>
            <person name="Lee O.R."/>
            <person name="Lee T.-H."/>
            <person name="Bashyal P."/>
            <person name="Kim T.-S."/>
            <person name="Lee W.-H."/>
            <person name="Kawkins C."/>
            <person name="Kim C.-K."/>
            <person name="Kim J.S."/>
            <person name="Ahn B.O."/>
            <person name="Rhee S.Y."/>
            <person name="Sohng J.K."/>
        </authorList>
    </citation>
    <scope>NUCLEOTIDE SEQUENCE</scope>
    <source>
        <tissue evidence="2">Leaf</tissue>
    </source>
</reference>
<name>A0A835CC43_9FABA</name>
<feature type="transmembrane region" description="Helical" evidence="1">
    <location>
        <begin position="147"/>
        <end position="165"/>
    </location>
</feature>
<organism evidence="2 3">
    <name type="scientific">Senna tora</name>
    <dbReference type="NCBI Taxonomy" id="362788"/>
    <lineage>
        <taxon>Eukaryota</taxon>
        <taxon>Viridiplantae</taxon>
        <taxon>Streptophyta</taxon>
        <taxon>Embryophyta</taxon>
        <taxon>Tracheophyta</taxon>
        <taxon>Spermatophyta</taxon>
        <taxon>Magnoliopsida</taxon>
        <taxon>eudicotyledons</taxon>
        <taxon>Gunneridae</taxon>
        <taxon>Pentapetalae</taxon>
        <taxon>rosids</taxon>
        <taxon>fabids</taxon>
        <taxon>Fabales</taxon>
        <taxon>Fabaceae</taxon>
        <taxon>Caesalpinioideae</taxon>
        <taxon>Cassia clade</taxon>
        <taxon>Senna</taxon>
    </lineage>
</organism>
<keyword evidence="3" id="KW-1185">Reference proteome</keyword>
<comment type="caution">
    <text evidence="2">The sequence shown here is derived from an EMBL/GenBank/DDBJ whole genome shotgun (WGS) entry which is preliminary data.</text>
</comment>
<accession>A0A835CC43</accession>
<dbReference type="EMBL" id="JAAIUW010000003">
    <property type="protein sequence ID" value="KAF7837701.1"/>
    <property type="molecule type" value="Genomic_DNA"/>
</dbReference>
<proteinExistence type="predicted"/>
<gene>
    <name evidence="2" type="ORF">G2W53_006183</name>
</gene>
<protein>
    <submittedName>
        <fullName evidence="2">Protein SINE3</fullName>
    </submittedName>
</protein>
<dbReference type="Proteomes" id="UP000634136">
    <property type="component" value="Unassembled WGS sequence"/>
</dbReference>
<keyword evidence="1" id="KW-1133">Transmembrane helix</keyword>